<dbReference type="Proteomes" id="UP001157126">
    <property type="component" value="Unassembled WGS sequence"/>
</dbReference>
<proteinExistence type="predicted"/>
<evidence type="ECO:0000256" key="1">
    <source>
        <dbReference type="SAM" id="MobiDB-lite"/>
    </source>
</evidence>
<evidence type="ECO:0000313" key="2">
    <source>
        <dbReference type="EMBL" id="GMA41889.1"/>
    </source>
</evidence>
<dbReference type="EMBL" id="BSUO01000001">
    <property type="protein sequence ID" value="GMA41889.1"/>
    <property type="molecule type" value="Genomic_DNA"/>
</dbReference>
<reference evidence="3" key="1">
    <citation type="journal article" date="2019" name="Int. J. Syst. Evol. Microbiol.">
        <title>The Global Catalogue of Microorganisms (GCM) 10K type strain sequencing project: providing services to taxonomists for standard genome sequencing and annotation.</title>
        <authorList>
            <consortium name="The Broad Institute Genomics Platform"/>
            <consortium name="The Broad Institute Genome Sequencing Center for Infectious Disease"/>
            <person name="Wu L."/>
            <person name="Ma J."/>
        </authorList>
    </citation>
    <scope>NUCLEOTIDE SEQUENCE [LARGE SCALE GENOMIC DNA]</scope>
    <source>
        <strain evidence="3">NBRC 113072</strain>
    </source>
</reference>
<feature type="region of interest" description="Disordered" evidence="1">
    <location>
        <begin position="83"/>
        <end position="113"/>
    </location>
</feature>
<keyword evidence="3" id="KW-1185">Reference proteome</keyword>
<protein>
    <submittedName>
        <fullName evidence="2">Uncharacterized protein</fullName>
    </submittedName>
</protein>
<evidence type="ECO:0000313" key="3">
    <source>
        <dbReference type="Proteomes" id="UP001157126"/>
    </source>
</evidence>
<name>A0ABQ6IVB3_9MICO</name>
<gene>
    <name evidence="2" type="ORF">GCM10025883_39340</name>
</gene>
<accession>A0ABQ6IVB3</accession>
<sequence length="113" mass="12128">MGVVIDSPSIPQSYWLSGTISELGARAFTQPSLDGYLRLCLGPFRMLPLESRSHHLFPESEQVERDAEARRWCVGGHVTSLSGTREGAAAQPPRPCACLGDAHGASGRSPAPR</sequence>
<comment type="caution">
    <text evidence="2">The sequence shown here is derived from an EMBL/GenBank/DDBJ whole genome shotgun (WGS) entry which is preliminary data.</text>
</comment>
<organism evidence="2 3">
    <name type="scientific">Mobilicoccus caccae</name>
    <dbReference type="NCBI Taxonomy" id="1859295"/>
    <lineage>
        <taxon>Bacteria</taxon>
        <taxon>Bacillati</taxon>
        <taxon>Actinomycetota</taxon>
        <taxon>Actinomycetes</taxon>
        <taxon>Micrococcales</taxon>
        <taxon>Dermatophilaceae</taxon>
        <taxon>Mobilicoccus</taxon>
    </lineage>
</organism>